<sequence length="463" mass="48921">MSNPSPPKPWERAGAGGTSAAVSPSTASTTSPTSATSTSAPSLPSRPDTLNSVVNQNASNYSSSPYGANRYGSSPYGGGYGGMSSYSSPYSRMGGMGGYGGMGGMYGGGYGGYGGMGGMGGYGGYGGMNGMYGGGMGMNGQDQSLTQSFSQSTQATFQIIESIVGAFGGFAQMLESTYMATHSSFFAMVSVAEQFGNLRNTLGSVLGIFTIIRWIRTAIAKLTGRPPPASSTDLTPANFHQFSGRAPDGSPAPPKASKKPFIIFLVTAFGLPYLMGKLIRSLAKSQEEEEQRRMAANPQAYAGPDGQLDPSKLDFCRVLYDFTPENNQQSVQGVDLAVKKGDLVAVLSKTDPLGNASEWWLCRARDGRKGYLPSPYLETIQRRPQQGMLTTASQAGSQAGSPAGSRVQTMTSTVADFAQKNDHRKGDEMLDREKEMVRAQKPEVQGKMGDLSVESFQKGMFNN</sequence>
<feature type="compositionally biased region" description="Polar residues" evidence="15">
    <location>
        <begin position="230"/>
        <end position="241"/>
    </location>
</feature>
<keyword evidence="6" id="KW-0653">Protein transport</keyword>
<reference evidence="17 18" key="1">
    <citation type="submission" date="2017-05" db="EMBL/GenBank/DDBJ databases">
        <title>Draft genome sequence of Elsinoe australis.</title>
        <authorList>
            <person name="Cheng Q."/>
        </authorList>
    </citation>
    <scope>NUCLEOTIDE SEQUENCE [LARGE SCALE GENOMIC DNA]</scope>
    <source>
        <strain evidence="17 18">NL1</strain>
    </source>
</reference>
<dbReference type="InterPro" id="IPR035463">
    <property type="entry name" value="Pex13"/>
</dbReference>
<evidence type="ECO:0000259" key="16">
    <source>
        <dbReference type="PROSITE" id="PS50002"/>
    </source>
</evidence>
<evidence type="ECO:0000256" key="8">
    <source>
        <dbReference type="ARBA" id="ARBA00023010"/>
    </source>
</evidence>
<keyword evidence="5" id="KW-0812">Transmembrane</keyword>
<feature type="domain" description="SH3" evidence="16">
    <location>
        <begin position="311"/>
        <end position="382"/>
    </location>
</feature>
<evidence type="ECO:0000256" key="7">
    <source>
        <dbReference type="ARBA" id="ARBA00022989"/>
    </source>
</evidence>
<keyword evidence="4" id="KW-0813">Transport</keyword>
<evidence type="ECO:0000256" key="14">
    <source>
        <dbReference type="PROSITE-ProRule" id="PRU00192"/>
    </source>
</evidence>
<dbReference type="InterPro" id="IPR007223">
    <property type="entry name" value="Peroxin-13_N"/>
</dbReference>
<evidence type="ECO:0000256" key="9">
    <source>
        <dbReference type="ARBA" id="ARBA00023136"/>
    </source>
</evidence>
<evidence type="ECO:0000256" key="13">
    <source>
        <dbReference type="ARBA" id="ARBA00065871"/>
    </source>
</evidence>
<dbReference type="STRING" id="40998.A0A2P8AJ69"/>
<evidence type="ECO:0000313" key="18">
    <source>
        <dbReference type="Proteomes" id="UP000243723"/>
    </source>
</evidence>
<dbReference type="Pfam" id="PF07653">
    <property type="entry name" value="SH3_2"/>
    <property type="match status" value="1"/>
</dbReference>
<evidence type="ECO:0000256" key="1">
    <source>
        <dbReference type="ARBA" id="ARBA00004549"/>
    </source>
</evidence>
<keyword evidence="18" id="KW-1185">Reference proteome</keyword>
<feature type="compositionally biased region" description="Polar residues" evidence="15">
    <location>
        <begin position="48"/>
        <end position="66"/>
    </location>
</feature>
<dbReference type="EMBL" id="NHZQ01000003">
    <property type="protein sequence ID" value="PSK60520.1"/>
    <property type="molecule type" value="Genomic_DNA"/>
</dbReference>
<evidence type="ECO:0000313" key="17">
    <source>
        <dbReference type="EMBL" id="PSK60520.1"/>
    </source>
</evidence>
<accession>A0A2P8AJ69</accession>
<comment type="subcellular location">
    <subcellularLocation>
        <location evidence="1">Peroxisome membrane</location>
        <topology evidence="1">Single-pass membrane protein</topology>
    </subcellularLocation>
</comment>
<comment type="caution">
    <text evidence="17">The sequence shown here is derived from an EMBL/GenBank/DDBJ whole genome shotgun (WGS) entry which is preliminary data.</text>
</comment>
<dbReference type="OrthoDB" id="10037838at2759"/>
<keyword evidence="10" id="KW-0576">Peroxisome</keyword>
<comment type="subunit">
    <text evidence="13">Interacts (via SH3 domain) with PEX14 (via SH3-binding motif); forming the PEX13-PEX14 docking complex.</text>
</comment>
<comment type="similarity">
    <text evidence="2">Belongs to the peroxin-13 family.</text>
</comment>
<dbReference type="PROSITE" id="PS50002">
    <property type="entry name" value="SH3"/>
    <property type="match status" value="1"/>
</dbReference>
<dbReference type="InterPro" id="IPR036028">
    <property type="entry name" value="SH3-like_dom_sf"/>
</dbReference>
<dbReference type="Pfam" id="PF04088">
    <property type="entry name" value="Peroxin-13_N"/>
    <property type="match status" value="1"/>
</dbReference>
<organism evidence="17 18">
    <name type="scientific">Elsinoe australis</name>
    <dbReference type="NCBI Taxonomy" id="40998"/>
    <lineage>
        <taxon>Eukaryota</taxon>
        <taxon>Fungi</taxon>
        <taxon>Dikarya</taxon>
        <taxon>Ascomycota</taxon>
        <taxon>Pezizomycotina</taxon>
        <taxon>Dothideomycetes</taxon>
        <taxon>Dothideomycetidae</taxon>
        <taxon>Myriangiales</taxon>
        <taxon>Elsinoaceae</taxon>
        <taxon>Elsinoe</taxon>
    </lineage>
</organism>
<evidence type="ECO:0000256" key="6">
    <source>
        <dbReference type="ARBA" id="ARBA00022927"/>
    </source>
</evidence>
<evidence type="ECO:0000256" key="5">
    <source>
        <dbReference type="ARBA" id="ARBA00022692"/>
    </source>
</evidence>
<keyword evidence="7" id="KW-1133">Transmembrane helix</keyword>
<evidence type="ECO:0000256" key="10">
    <source>
        <dbReference type="ARBA" id="ARBA00023140"/>
    </source>
</evidence>
<evidence type="ECO:0000256" key="15">
    <source>
        <dbReference type="SAM" id="MobiDB-lite"/>
    </source>
</evidence>
<feature type="compositionally biased region" description="Low complexity" evidence="15">
    <location>
        <begin position="392"/>
        <end position="405"/>
    </location>
</feature>
<evidence type="ECO:0000256" key="4">
    <source>
        <dbReference type="ARBA" id="ARBA00022448"/>
    </source>
</evidence>
<name>A0A2P8AJ69_9PEZI</name>
<feature type="region of interest" description="Disordered" evidence="15">
    <location>
        <begin position="386"/>
        <end position="407"/>
    </location>
</feature>
<dbReference type="GO" id="GO:0016560">
    <property type="term" value="P:protein import into peroxisome matrix, docking"/>
    <property type="evidence" value="ECO:0007669"/>
    <property type="project" value="InterPro"/>
</dbReference>
<protein>
    <recommendedName>
        <fullName evidence="12">Peroxisomal membrane protein PEX13</fullName>
    </recommendedName>
    <alternativeName>
        <fullName evidence="11">Peroxin-13</fullName>
    </alternativeName>
</protein>
<dbReference type="CDD" id="cd11771">
    <property type="entry name" value="SH3_Pex13p_fungal"/>
    <property type="match status" value="1"/>
</dbReference>
<keyword evidence="9" id="KW-0472">Membrane</keyword>
<dbReference type="SUPFAM" id="SSF50044">
    <property type="entry name" value="SH3-domain"/>
    <property type="match status" value="1"/>
</dbReference>
<evidence type="ECO:0000256" key="11">
    <source>
        <dbReference type="ARBA" id="ARBA00029693"/>
    </source>
</evidence>
<evidence type="ECO:0000256" key="3">
    <source>
        <dbReference type="ARBA" id="ARBA00022443"/>
    </source>
</evidence>
<dbReference type="Proteomes" id="UP000243723">
    <property type="component" value="Unassembled WGS sequence"/>
</dbReference>
<dbReference type="SMART" id="SM00326">
    <property type="entry name" value="SH3"/>
    <property type="match status" value="1"/>
</dbReference>
<gene>
    <name evidence="17" type="ORF">B9Z65_670</name>
</gene>
<dbReference type="GO" id="GO:0005778">
    <property type="term" value="C:peroxisomal membrane"/>
    <property type="evidence" value="ECO:0007669"/>
    <property type="project" value="UniProtKB-SubCell"/>
</dbReference>
<dbReference type="InterPro" id="IPR001452">
    <property type="entry name" value="SH3_domain"/>
</dbReference>
<dbReference type="Gene3D" id="2.30.30.40">
    <property type="entry name" value="SH3 Domains"/>
    <property type="match status" value="1"/>
</dbReference>
<dbReference type="AlphaFoldDB" id="A0A2P8AJ69"/>
<evidence type="ECO:0000256" key="12">
    <source>
        <dbReference type="ARBA" id="ARBA00034535"/>
    </source>
</evidence>
<dbReference type="PANTHER" id="PTHR19332:SF1">
    <property type="entry name" value="PEROXISOMAL MEMBRANE PROTEIN PEX13"/>
    <property type="match status" value="1"/>
</dbReference>
<proteinExistence type="inferred from homology"/>
<feature type="region of interest" description="Disordered" evidence="15">
    <location>
        <begin position="225"/>
        <end position="254"/>
    </location>
</feature>
<dbReference type="FunFam" id="2.30.30.40:FF:000128">
    <property type="entry name" value="Peroxisomal membrane protein (Pex13)"/>
    <property type="match status" value="1"/>
</dbReference>
<keyword evidence="8" id="KW-0811">Translocation</keyword>
<evidence type="ECO:0000256" key="2">
    <source>
        <dbReference type="ARBA" id="ARBA00006033"/>
    </source>
</evidence>
<keyword evidence="3 14" id="KW-0728">SH3 domain</keyword>
<dbReference type="GO" id="GO:1990429">
    <property type="term" value="C:peroxisomal importomer complex"/>
    <property type="evidence" value="ECO:0007669"/>
    <property type="project" value="TreeGrafter"/>
</dbReference>
<feature type="region of interest" description="Disordered" evidence="15">
    <location>
        <begin position="1"/>
        <end position="66"/>
    </location>
</feature>
<feature type="compositionally biased region" description="Low complexity" evidence="15">
    <location>
        <begin position="18"/>
        <end position="42"/>
    </location>
</feature>
<dbReference type="PANTHER" id="PTHR19332">
    <property type="entry name" value="PEROXISOMAL MEMBRANE PROTEIN PEX13"/>
    <property type="match status" value="1"/>
</dbReference>